<evidence type="ECO:0000256" key="14">
    <source>
        <dbReference type="ARBA" id="ARBA00047369"/>
    </source>
</evidence>
<evidence type="ECO:0000256" key="6">
    <source>
        <dbReference type="ARBA" id="ARBA00022842"/>
    </source>
</evidence>
<comment type="catalytic activity">
    <reaction evidence="16">
        <text>hexanoyl-CoA + H2O = hexanoyl-4'-phosphopantetheine + adenosine 3',5'-bisphosphate + 2 H(+)</text>
        <dbReference type="Rhea" id="RHEA:49980"/>
        <dbReference type="ChEBI" id="CHEBI:15377"/>
        <dbReference type="ChEBI" id="CHEBI:15378"/>
        <dbReference type="ChEBI" id="CHEBI:58343"/>
        <dbReference type="ChEBI" id="CHEBI:62620"/>
        <dbReference type="ChEBI" id="CHEBI:132012"/>
    </reaction>
    <physiologicalReaction direction="left-to-right" evidence="16">
        <dbReference type="Rhea" id="RHEA:49981"/>
    </physiologicalReaction>
</comment>
<evidence type="ECO:0000256" key="19">
    <source>
        <dbReference type="ARBA" id="ARBA00047666"/>
    </source>
</evidence>
<keyword evidence="7" id="KW-0464">Manganese</keyword>
<comment type="catalytic activity">
    <reaction evidence="28">
        <text>choloyl-CoA + H2O = S-choloyl-4'-phosphopantetheine + adenosine 3',5'-bisphosphate + 2 H(+)</text>
        <dbReference type="Rhea" id="RHEA:50036"/>
        <dbReference type="ChEBI" id="CHEBI:15377"/>
        <dbReference type="ChEBI" id="CHEBI:15378"/>
        <dbReference type="ChEBI" id="CHEBI:57373"/>
        <dbReference type="ChEBI" id="CHEBI:58343"/>
        <dbReference type="ChEBI" id="CHEBI:132020"/>
    </reaction>
    <physiologicalReaction direction="left-to-right" evidence="28">
        <dbReference type="Rhea" id="RHEA:50037"/>
    </physiologicalReaction>
</comment>
<gene>
    <name evidence="33" type="primary">NUDT19</name>
</gene>
<comment type="catalytic activity">
    <reaction evidence="13">
        <text>octanoyl-CoA + H2O = S-octanoyl-4'-phosphopantetheine + adenosine 3',5'-bisphosphate + 2 H(+)</text>
        <dbReference type="Rhea" id="RHEA:50016"/>
        <dbReference type="ChEBI" id="CHEBI:15377"/>
        <dbReference type="ChEBI" id="CHEBI:15378"/>
        <dbReference type="ChEBI" id="CHEBI:57386"/>
        <dbReference type="ChEBI" id="CHEBI:58343"/>
        <dbReference type="ChEBI" id="CHEBI:132013"/>
    </reaction>
    <physiologicalReaction direction="left-to-right" evidence="13">
        <dbReference type="Rhea" id="RHEA:50017"/>
    </physiologicalReaction>
</comment>
<evidence type="ECO:0000256" key="22">
    <source>
        <dbReference type="ARBA" id="ARBA00048360"/>
    </source>
</evidence>
<comment type="catalytic activity">
    <reaction evidence="19">
        <text>propanoyl-CoA + H2O = propanoyl-4'-phosphopantetheine + adenosine 3',5'-bisphosphate + 2 H(+)</text>
        <dbReference type="Rhea" id="RHEA:67464"/>
        <dbReference type="ChEBI" id="CHEBI:15377"/>
        <dbReference type="ChEBI" id="CHEBI:15378"/>
        <dbReference type="ChEBI" id="CHEBI:57392"/>
        <dbReference type="ChEBI" id="CHEBI:58343"/>
        <dbReference type="ChEBI" id="CHEBI:172362"/>
    </reaction>
    <physiologicalReaction direction="left-to-right" evidence="19">
        <dbReference type="Rhea" id="RHEA:67465"/>
    </physiologicalReaction>
</comment>
<comment type="catalytic activity">
    <reaction evidence="24">
        <text>succinyl-CoA + H2O = succinyl-4'-phosphopantetheine + adenosine 3',5'-bisphosphate + 2 H(+)</text>
        <dbReference type="Rhea" id="RHEA:67472"/>
        <dbReference type="ChEBI" id="CHEBI:15377"/>
        <dbReference type="ChEBI" id="CHEBI:15378"/>
        <dbReference type="ChEBI" id="CHEBI:57292"/>
        <dbReference type="ChEBI" id="CHEBI:58343"/>
        <dbReference type="ChEBI" id="CHEBI:172364"/>
    </reaction>
    <physiologicalReaction direction="left-to-right" evidence="24">
        <dbReference type="Rhea" id="RHEA:67473"/>
    </physiologicalReaction>
</comment>
<evidence type="ECO:0000256" key="17">
    <source>
        <dbReference type="ARBA" id="ARBA00047511"/>
    </source>
</evidence>
<comment type="catalytic activity">
    <reaction evidence="14">
        <text>malonyl-CoA + H2O = malonyl-4'-phosphopantetheine + adenosine 3',5'-bisphosphate + 2 H(+)</text>
        <dbReference type="Rhea" id="RHEA:67468"/>
        <dbReference type="ChEBI" id="CHEBI:15377"/>
        <dbReference type="ChEBI" id="CHEBI:15378"/>
        <dbReference type="ChEBI" id="CHEBI:57384"/>
        <dbReference type="ChEBI" id="CHEBI:58343"/>
        <dbReference type="ChEBI" id="CHEBI:172363"/>
    </reaction>
    <physiologicalReaction direction="left-to-right" evidence="14">
        <dbReference type="Rhea" id="RHEA:67469"/>
    </physiologicalReaction>
</comment>
<dbReference type="FunCoup" id="F6VYN2">
    <property type="interactions" value="663"/>
</dbReference>
<accession>F6VYN2</accession>
<comment type="cofactor">
    <cofactor evidence="2">
        <name>Mg(2+)</name>
        <dbReference type="ChEBI" id="CHEBI:18420"/>
    </cofactor>
</comment>
<evidence type="ECO:0000256" key="20">
    <source>
        <dbReference type="ARBA" id="ARBA00047708"/>
    </source>
</evidence>
<name>F6VYN2_ORNAN</name>
<reference evidence="33" key="2">
    <citation type="submission" date="2025-08" db="UniProtKB">
        <authorList>
            <consortium name="Ensembl"/>
        </authorList>
    </citation>
    <scope>IDENTIFICATION</scope>
    <source>
        <strain evidence="33">Glennie</strain>
    </source>
</reference>
<keyword evidence="5" id="KW-0378">Hydrolase</keyword>
<dbReference type="Gene3D" id="3.90.79.10">
    <property type="entry name" value="Nucleoside Triphosphate Pyrophosphohydrolase"/>
    <property type="match status" value="1"/>
</dbReference>
<comment type="catalytic activity">
    <reaction evidence="22">
        <text>(9Z,12Z,15Z)-octadecatrienoyl-CoA + H2O = S-(9Z,12Z,15Z-octadecatrienoyl)-4'-phosphopantetheine + adenosine 3',5'-bisphosphate + 2 H(+)</text>
        <dbReference type="Rhea" id="RHEA:67532"/>
        <dbReference type="ChEBI" id="CHEBI:15377"/>
        <dbReference type="ChEBI" id="CHEBI:15378"/>
        <dbReference type="ChEBI" id="CHEBI:58343"/>
        <dbReference type="ChEBI" id="CHEBI:74034"/>
        <dbReference type="ChEBI" id="CHEBI:172386"/>
    </reaction>
    <physiologicalReaction direction="left-to-right" evidence="22">
        <dbReference type="Rhea" id="RHEA:67533"/>
    </physiologicalReaction>
</comment>
<evidence type="ECO:0000256" key="28">
    <source>
        <dbReference type="ARBA" id="ARBA00048961"/>
    </source>
</evidence>
<dbReference type="Proteomes" id="UP000002279">
    <property type="component" value="Chromosome 11"/>
</dbReference>
<comment type="function">
    <text evidence="12">Fatty acyl-coenzyme A (CoA) diphosphatase that hydrolyzes fatty acyl-CoA to yield acyl-4'-phosphopantetheine and adenosine 3',5'-bisphosphate. Mediates the hydrolysis of a wide range of CoA esters, including choloyl-CoA and branched-chain fatty-acyl-CoA esters and at low substrate concentrations medium and long-chain fatty-acyl-CoA esters are the primary substrates. Highest activity seen with medium-chain acyl-CoA esters and higher rates of activity seen with the unsaturated acyl-CoA esters compared with the saturated esters. Exhibits decapping activity towards dpCoA-capped RNAs in vitro.</text>
</comment>
<evidence type="ECO:0000256" key="1">
    <source>
        <dbReference type="ARBA" id="ARBA00001936"/>
    </source>
</evidence>
<dbReference type="AlphaFoldDB" id="F6VYN2"/>
<dbReference type="SUPFAM" id="SSF55811">
    <property type="entry name" value="Nudix"/>
    <property type="match status" value="1"/>
</dbReference>
<evidence type="ECO:0000313" key="34">
    <source>
        <dbReference type="Proteomes" id="UP000002279"/>
    </source>
</evidence>
<evidence type="ECO:0000256" key="15">
    <source>
        <dbReference type="ARBA" id="ARBA00047403"/>
    </source>
</evidence>
<evidence type="ECO:0000256" key="10">
    <source>
        <dbReference type="ARBA" id="ARBA00044908"/>
    </source>
</evidence>
<dbReference type="InterPro" id="IPR000086">
    <property type="entry name" value="NUDIX_hydrolase_dom"/>
</dbReference>
<reference evidence="33" key="3">
    <citation type="submission" date="2025-09" db="UniProtKB">
        <authorList>
            <consortium name="Ensembl"/>
        </authorList>
    </citation>
    <scope>IDENTIFICATION</scope>
    <source>
        <strain evidence="33">Glennie</strain>
    </source>
</reference>
<organism evidence="33 34">
    <name type="scientific">Ornithorhynchus anatinus</name>
    <name type="common">Duckbill platypus</name>
    <dbReference type="NCBI Taxonomy" id="9258"/>
    <lineage>
        <taxon>Eukaryota</taxon>
        <taxon>Metazoa</taxon>
        <taxon>Chordata</taxon>
        <taxon>Craniata</taxon>
        <taxon>Vertebrata</taxon>
        <taxon>Euteleostomi</taxon>
        <taxon>Mammalia</taxon>
        <taxon>Monotremata</taxon>
        <taxon>Ornithorhynchidae</taxon>
        <taxon>Ornithorhynchus</taxon>
    </lineage>
</organism>
<feature type="region of interest" description="Disordered" evidence="31">
    <location>
        <begin position="1"/>
        <end position="55"/>
    </location>
</feature>
<evidence type="ECO:0000256" key="2">
    <source>
        <dbReference type="ARBA" id="ARBA00001946"/>
    </source>
</evidence>
<evidence type="ECO:0000256" key="4">
    <source>
        <dbReference type="ARBA" id="ARBA00022723"/>
    </source>
</evidence>
<comment type="cofactor">
    <cofactor evidence="1">
        <name>Mn(2+)</name>
        <dbReference type="ChEBI" id="CHEBI:29035"/>
    </cofactor>
</comment>
<evidence type="ECO:0000256" key="8">
    <source>
        <dbReference type="ARBA" id="ARBA00026208"/>
    </source>
</evidence>
<comment type="catalytic activity">
    <reaction evidence="23">
        <text>(9Z)-tetradecenoyl-CoA + H2O = S-(9Z-tetradecenoyl)-4'-phosphopantetheine + adenosine 3',5'-bisphosphate + 2 H(+)</text>
        <dbReference type="Rhea" id="RHEA:67544"/>
        <dbReference type="ChEBI" id="CHEBI:15377"/>
        <dbReference type="ChEBI" id="CHEBI:15378"/>
        <dbReference type="ChEBI" id="CHEBI:58343"/>
        <dbReference type="ChEBI" id="CHEBI:65060"/>
        <dbReference type="ChEBI" id="CHEBI:172389"/>
    </reaction>
    <physiologicalReaction direction="left-to-right" evidence="23">
        <dbReference type="Rhea" id="RHEA:67545"/>
    </physiologicalReaction>
</comment>
<comment type="catalytic activity">
    <reaction evidence="25">
        <text>a 5'-end CoA-ribonucleoside in mRNA + H2O = a 5'-end phospho-adenosine-phospho-ribonucleoside in mRNA + (R)-4'-phosphopantetheine + 2 H(+)</text>
        <dbReference type="Rhea" id="RHEA:67592"/>
        <dbReference type="Rhea" id="RHEA-COMP:15719"/>
        <dbReference type="Rhea" id="RHEA-COMP:17276"/>
        <dbReference type="ChEBI" id="CHEBI:15377"/>
        <dbReference type="ChEBI" id="CHEBI:15378"/>
        <dbReference type="ChEBI" id="CHEBI:61723"/>
        <dbReference type="ChEBI" id="CHEBI:144051"/>
        <dbReference type="ChEBI" id="CHEBI:172371"/>
    </reaction>
    <physiologicalReaction direction="left-to-right" evidence="25">
        <dbReference type="Rhea" id="RHEA:67593"/>
    </physiologicalReaction>
</comment>
<keyword evidence="34" id="KW-1185">Reference proteome</keyword>
<evidence type="ECO:0000256" key="25">
    <source>
        <dbReference type="ARBA" id="ARBA00048667"/>
    </source>
</evidence>
<dbReference type="PANTHER" id="PTHR12318:SF0">
    <property type="entry name" value="ACYL-COENZYME A DIPHOSPHATASE NUDT19"/>
    <property type="match status" value="1"/>
</dbReference>
<comment type="catalytic activity">
    <reaction evidence="26">
        <text>hexadecanoyl-CoA + H2O = S-hexadecanoyl-4'-phosphopantetheine + adenosine 3',5'-bisphosphate + 2 H(+)</text>
        <dbReference type="Rhea" id="RHEA:50032"/>
        <dbReference type="ChEBI" id="CHEBI:15377"/>
        <dbReference type="ChEBI" id="CHEBI:15378"/>
        <dbReference type="ChEBI" id="CHEBI:57379"/>
        <dbReference type="ChEBI" id="CHEBI:58343"/>
        <dbReference type="ChEBI" id="CHEBI:132018"/>
    </reaction>
    <physiologicalReaction direction="left-to-right" evidence="26">
        <dbReference type="Rhea" id="RHEA:50033"/>
    </physiologicalReaction>
</comment>
<dbReference type="GO" id="GO:0010945">
    <property type="term" value="F:coenzyme A diphosphatase activity"/>
    <property type="evidence" value="ECO:0007669"/>
    <property type="project" value="UniProtKB-EC"/>
</dbReference>
<evidence type="ECO:0000313" key="33">
    <source>
        <dbReference type="Ensembl" id="ENSOANP00000020139.2"/>
    </source>
</evidence>
<dbReference type="GeneTree" id="ENSGT00420000029858"/>
<dbReference type="InterPro" id="IPR015797">
    <property type="entry name" value="NUDIX_hydrolase-like_dom_sf"/>
</dbReference>
<comment type="catalytic activity">
    <reaction evidence="30">
        <text>(9Z)-hexadecenoyl-CoA + H2O = S-(9Z-hexadecenoyl)-4'-phosphopantetheine + adenosine 3',5'-bisphosphate + 2 H(+)</text>
        <dbReference type="Rhea" id="RHEA:67540"/>
        <dbReference type="ChEBI" id="CHEBI:15377"/>
        <dbReference type="ChEBI" id="CHEBI:15378"/>
        <dbReference type="ChEBI" id="CHEBI:58343"/>
        <dbReference type="ChEBI" id="CHEBI:61540"/>
        <dbReference type="ChEBI" id="CHEBI:172388"/>
    </reaction>
    <physiologicalReaction direction="left-to-right" evidence="30">
        <dbReference type="Rhea" id="RHEA:67541"/>
    </physiologicalReaction>
</comment>
<dbReference type="OMA" id="CYPDIWS"/>
<comment type="catalytic activity">
    <reaction evidence="18">
        <text>4,8-dimethylnonanoyl-CoA + H2O = S-(4,8-dimethylnonanoyl)-4'-phosphopantetheine + adenosine 3',5'-bisphosphate + 2 H(+)</text>
        <dbReference type="Rhea" id="RHEA:67524"/>
        <dbReference type="ChEBI" id="CHEBI:15377"/>
        <dbReference type="ChEBI" id="CHEBI:15378"/>
        <dbReference type="ChEBI" id="CHEBI:58343"/>
        <dbReference type="ChEBI" id="CHEBI:77061"/>
        <dbReference type="ChEBI" id="CHEBI:172385"/>
    </reaction>
    <physiologicalReaction direction="left-to-right" evidence="18">
        <dbReference type="Rhea" id="RHEA:67525"/>
    </physiologicalReaction>
</comment>
<dbReference type="Ensembl" id="ENSOANT00000020142.3">
    <property type="protein sequence ID" value="ENSOANP00000020139.2"/>
    <property type="gene ID" value="ENSOANG00000012725.3"/>
</dbReference>
<feature type="compositionally biased region" description="Low complexity" evidence="31">
    <location>
        <begin position="38"/>
        <end position="50"/>
    </location>
</feature>
<dbReference type="InterPro" id="IPR039121">
    <property type="entry name" value="NUDT19"/>
</dbReference>
<evidence type="ECO:0000256" key="11">
    <source>
        <dbReference type="ARBA" id="ARBA00044967"/>
    </source>
</evidence>
<keyword evidence="4" id="KW-0479">Metal-binding</keyword>
<keyword evidence="6" id="KW-0460">Magnesium</keyword>
<comment type="catalytic activity">
    <reaction evidence="15">
        <text>tetradecanoyl-CoA + H2O = tetradecanoyl-4'-phosphopantetheine + adenosine 3',5'-bisphosphate + 2 H(+)</text>
        <dbReference type="Rhea" id="RHEA:50028"/>
        <dbReference type="ChEBI" id="CHEBI:15377"/>
        <dbReference type="ChEBI" id="CHEBI:15378"/>
        <dbReference type="ChEBI" id="CHEBI:57385"/>
        <dbReference type="ChEBI" id="CHEBI:58343"/>
        <dbReference type="ChEBI" id="CHEBI:132017"/>
    </reaction>
    <physiologicalReaction direction="left-to-right" evidence="15">
        <dbReference type="Rhea" id="RHEA:50029"/>
    </physiologicalReaction>
</comment>
<reference evidence="33 34" key="1">
    <citation type="journal article" date="2008" name="Nature">
        <title>Genome analysis of the platypus reveals unique signatures of evolution.</title>
        <authorList>
            <person name="Warren W.C."/>
            <person name="Hillier L.W."/>
            <person name="Marshall Graves J.A."/>
            <person name="Birney E."/>
            <person name="Ponting C.P."/>
            <person name="Grutzner F."/>
            <person name="Belov K."/>
            <person name="Miller W."/>
            <person name="Clarke L."/>
            <person name="Chinwalla A.T."/>
            <person name="Yang S.P."/>
            <person name="Heger A."/>
            <person name="Locke D.P."/>
            <person name="Miethke P."/>
            <person name="Waters P.D."/>
            <person name="Veyrunes F."/>
            <person name="Fulton L."/>
            <person name="Fulton B."/>
            <person name="Graves T."/>
            <person name="Wallis J."/>
            <person name="Puente X.S."/>
            <person name="Lopez-Otin C."/>
            <person name="Ordonez G.R."/>
            <person name="Eichler E.E."/>
            <person name="Chen L."/>
            <person name="Cheng Z."/>
            <person name="Deakin J.E."/>
            <person name="Alsop A."/>
            <person name="Thompson K."/>
            <person name="Kirby P."/>
            <person name="Papenfuss A.T."/>
            <person name="Wakefield M.J."/>
            <person name="Olender T."/>
            <person name="Lancet D."/>
            <person name="Huttley G.A."/>
            <person name="Smit A.F."/>
            <person name="Pask A."/>
            <person name="Temple-Smith P."/>
            <person name="Batzer M.A."/>
            <person name="Walker J.A."/>
            <person name="Konkel M.K."/>
            <person name="Harris R.S."/>
            <person name="Whittington C.M."/>
            <person name="Wong E.S."/>
            <person name="Gemmell N.J."/>
            <person name="Buschiazzo E."/>
            <person name="Vargas Jentzsch I.M."/>
            <person name="Merkel A."/>
            <person name="Schmitz J."/>
            <person name="Zemann A."/>
            <person name="Churakov G."/>
            <person name="Kriegs J.O."/>
            <person name="Brosius J."/>
            <person name="Murchison E.P."/>
            <person name="Sachidanandam R."/>
            <person name="Smith C."/>
            <person name="Hannon G.J."/>
            <person name="Tsend-Ayush E."/>
            <person name="McMillan D."/>
            <person name="Attenborough R."/>
            <person name="Rens W."/>
            <person name="Ferguson-Smith M."/>
            <person name="Lefevre C.M."/>
            <person name="Sharp J.A."/>
            <person name="Nicholas K.R."/>
            <person name="Ray D.A."/>
            <person name="Kube M."/>
            <person name="Reinhardt R."/>
            <person name="Pringle T.H."/>
            <person name="Taylor J."/>
            <person name="Jones R.C."/>
            <person name="Nixon B."/>
            <person name="Dacheux J.L."/>
            <person name="Niwa H."/>
            <person name="Sekita Y."/>
            <person name="Huang X."/>
            <person name="Stark A."/>
            <person name="Kheradpour P."/>
            <person name="Kellis M."/>
            <person name="Flicek P."/>
            <person name="Chen Y."/>
            <person name="Webber C."/>
            <person name="Hardison R."/>
            <person name="Nelson J."/>
            <person name="Hallsworth-Pepin K."/>
            <person name="Delehaunty K."/>
            <person name="Markovic C."/>
            <person name="Minx P."/>
            <person name="Feng Y."/>
            <person name="Kremitzki C."/>
            <person name="Mitreva M."/>
            <person name="Glasscock J."/>
            <person name="Wylie T."/>
            <person name="Wohldmann P."/>
            <person name="Thiru P."/>
            <person name="Nhan M.N."/>
            <person name="Pohl C.S."/>
            <person name="Smith S.M."/>
            <person name="Hou S."/>
            <person name="Nefedov M."/>
            <person name="de Jong P.J."/>
            <person name="Renfree M.B."/>
            <person name="Mardis E.R."/>
            <person name="Wilson R.K."/>
        </authorList>
    </citation>
    <scope>NUCLEOTIDE SEQUENCE [LARGE SCALE GENOMIC DNA]</scope>
    <source>
        <strain evidence="33 34">Glennie</strain>
    </source>
</reference>
<evidence type="ECO:0000256" key="5">
    <source>
        <dbReference type="ARBA" id="ARBA00022801"/>
    </source>
</evidence>
<dbReference type="PANTHER" id="PTHR12318">
    <property type="entry name" value="TESTOSTERONE-REGULATED PROTEIN RP2"/>
    <property type="match status" value="1"/>
</dbReference>
<comment type="catalytic activity">
    <reaction evidence="10">
        <text>CoA + H2O = (R)-4'-phosphopantetheine + adenosine 3',5'-bisphosphate + 2 H(+)</text>
        <dbReference type="Rhea" id="RHEA:64988"/>
        <dbReference type="ChEBI" id="CHEBI:15377"/>
        <dbReference type="ChEBI" id="CHEBI:15378"/>
        <dbReference type="ChEBI" id="CHEBI:57287"/>
        <dbReference type="ChEBI" id="CHEBI:58343"/>
        <dbReference type="ChEBI" id="CHEBI:61723"/>
        <dbReference type="EC" id="3.6.1.77"/>
    </reaction>
    <physiologicalReaction direction="left-to-right" evidence="10">
        <dbReference type="Rhea" id="RHEA:64989"/>
    </physiologicalReaction>
</comment>
<dbReference type="EC" id="3.6.1.77" evidence="11"/>
<evidence type="ECO:0000256" key="26">
    <source>
        <dbReference type="ARBA" id="ARBA00048828"/>
    </source>
</evidence>
<evidence type="ECO:0000256" key="18">
    <source>
        <dbReference type="ARBA" id="ARBA00047584"/>
    </source>
</evidence>
<protein>
    <recommendedName>
        <fullName evidence="8">Acyl-coenzyme A diphosphatase NUDT19</fullName>
        <ecNumber evidence="11">3.6.1.77</ecNumber>
    </recommendedName>
    <alternativeName>
        <fullName evidence="9">Nucleoside diphosphate-linked moiety X motif 19</fullName>
    </alternativeName>
</protein>
<evidence type="ECO:0000256" key="23">
    <source>
        <dbReference type="ARBA" id="ARBA00048413"/>
    </source>
</evidence>
<evidence type="ECO:0000256" key="3">
    <source>
        <dbReference type="ARBA" id="ARBA00005582"/>
    </source>
</evidence>
<evidence type="ECO:0000256" key="21">
    <source>
        <dbReference type="ARBA" id="ARBA00047757"/>
    </source>
</evidence>
<dbReference type="GO" id="GO:0046872">
    <property type="term" value="F:metal ion binding"/>
    <property type="evidence" value="ECO:0007669"/>
    <property type="project" value="UniProtKB-KW"/>
</dbReference>
<evidence type="ECO:0000256" key="16">
    <source>
        <dbReference type="ARBA" id="ARBA00047466"/>
    </source>
</evidence>
<evidence type="ECO:0000256" key="27">
    <source>
        <dbReference type="ARBA" id="ARBA00048882"/>
    </source>
</evidence>
<feature type="domain" description="Nudix hydrolase" evidence="32">
    <location>
        <begin position="57"/>
        <end position="304"/>
    </location>
</feature>
<evidence type="ECO:0000256" key="29">
    <source>
        <dbReference type="ARBA" id="ARBA00049284"/>
    </source>
</evidence>
<evidence type="ECO:0000259" key="32">
    <source>
        <dbReference type="PROSITE" id="PS51462"/>
    </source>
</evidence>
<evidence type="ECO:0000256" key="24">
    <source>
        <dbReference type="ARBA" id="ARBA00048624"/>
    </source>
</evidence>
<comment type="catalytic activity">
    <reaction evidence="20">
        <text>(9Z,12Z)-octadecadienoyl-CoA + H2O = S-(9Z,12Z-octadecadienoyl)-4'-phosphopantetheine + adenosine 3',5'-bisphosphate + 2 H(+)</text>
        <dbReference type="Rhea" id="RHEA:67536"/>
        <dbReference type="ChEBI" id="CHEBI:15377"/>
        <dbReference type="ChEBI" id="CHEBI:15378"/>
        <dbReference type="ChEBI" id="CHEBI:57383"/>
        <dbReference type="ChEBI" id="CHEBI:58343"/>
        <dbReference type="ChEBI" id="CHEBI:172387"/>
    </reaction>
    <physiologicalReaction direction="left-to-right" evidence="20">
        <dbReference type="Rhea" id="RHEA:67537"/>
    </physiologicalReaction>
</comment>
<comment type="similarity">
    <text evidence="3">Belongs to the Nudix hydrolase family.</text>
</comment>
<evidence type="ECO:0000256" key="13">
    <source>
        <dbReference type="ARBA" id="ARBA00047289"/>
    </source>
</evidence>
<dbReference type="CDD" id="cd18870">
    <property type="entry name" value="NUDIX_AcylCoAdiphos_Nudt19"/>
    <property type="match status" value="1"/>
</dbReference>
<sequence>MLMVIEARPPPPPEPKSRGLGGRGYGEQTPAGSSSGLPGAAVEAPAGPEAMKSSLQQWRRAATLMVASRGGPGGPPPPPTGPAAAQDYQVLLLKRSEHSHFMPGASVFPGGVLEEADLTPEWLDLLRPHRGPPLSRLGRARPQQDRPAASALPNEVAFRICAIRETFEECGILLLRPAGDSPGREDPPPPPHLQLPRALEPLLDLAHWRAKIQKDPHQFLQLCQHLNCAPNIWALQEWSNWLTPFVRKDGRRFDTFFYVCCLAGKPRTSLDMEEVVSLKWLSPTEAIEKFTSKEIWLPPPQFYELARFCNFSSLSDLHRFSVDRALEGCEKWLIILLSTSNGIIQLLPGDELYPENTILEDNNWSTKKKIEEIMKDAKKMHRIVIYERHLYNIHITIKAKYKHIHPQCKL</sequence>
<evidence type="ECO:0000256" key="31">
    <source>
        <dbReference type="SAM" id="MobiDB-lite"/>
    </source>
</evidence>
<comment type="catalytic activity">
    <reaction evidence="17">
        <text>(6Z)-octenoyl-CoA + H2O = S-(6Z-octenoyl)-4'-phosphopantetheine + adenosine 3',5'-bisphosphate + 2 H(+)</text>
        <dbReference type="Rhea" id="RHEA:67528"/>
        <dbReference type="ChEBI" id="CHEBI:15377"/>
        <dbReference type="ChEBI" id="CHEBI:15378"/>
        <dbReference type="ChEBI" id="CHEBI:58343"/>
        <dbReference type="ChEBI" id="CHEBI:172383"/>
        <dbReference type="ChEBI" id="CHEBI:172384"/>
    </reaction>
    <physiologicalReaction direction="left-to-right" evidence="17">
        <dbReference type="Rhea" id="RHEA:67529"/>
    </physiologicalReaction>
</comment>
<dbReference type="PROSITE" id="PS51462">
    <property type="entry name" value="NUDIX"/>
    <property type="match status" value="1"/>
</dbReference>
<dbReference type="Bgee" id="ENSOANG00000012725">
    <property type="expression patterns" value="Expressed in liver and 8 other cell types or tissues"/>
</dbReference>
<evidence type="ECO:0000256" key="7">
    <source>
        <dbReference type="ARBA" id="ARBA00023211"/>
    </source>
</evidence>
<dbReference type="InParanoid" id="F6VYN2"/>
<evidence type="ECO:0000256" key="9">
    <source>
        <dbReference type="ARBA" id="ARBA00031193"/>
    </source>
</evidence>
<comment type="catalytic activity">
    <reaction evidence="21">
        <text>dodecanoyl-CoA + H2O = S-dodecanoyl-4'-phosphopantetheine + adenosine 3',5'-bisphosphate + 2 H(+)</text>
        <dbReference type="Rhea" id="RHEA:50024"/>
        <dbReference type="ChEBI" id="CHEBI:15377"/>
        <dbReference type="ChEBI" id="CHEBI:15378"/>
        <dbReference type="ChEBI" id="CHEBI:57375"/>
        <dbReference type="ChEBI" id="CHEBI:58343"/>
        <dbReference type="ChEBI" id="CHEBI:132015"/>
    </reaction>
    <physiologicalReaction direction="left-to-right" evidence="21">
        <dbReference type="Rhea" id="RHEA:50025"/>
    </physiologicalReaction>
</comment>
<evidence type="ECO:0000256" key="12">
    <source>
        <dbReference type="ARBA" id="ARBA00045809"/>
    </source>
</evidence>
<comment type="catalytic activity">
    <reaction evidence="29">
        <text>butanoyl-CoA + H2O = S-butanoyl-4'-phosphopantetheine + adenosine 3',5'-bisphosphate + 2 H(+)</text>
        <dbReference type="Rhea" id="RHEA:49976"/>
        <dbReference type="ChEBI" id="CHEBI:15377"/>
        <dbReference type="ChEBI" id="CHEBI:15378"/>
        <dbReference type="ChEBI" id="CHEBI:57371"/>
        <dbReference type="ChEBI" id="CHEBI:58343"/>
        <dbReference type="ChEBI" id="CHEBI:132011"/>
    </reaction>
    <physiologicalReaction direction="left-to-right" evidence="29">
        <dbReference type="Rhea" id="RHEA:49977"/>
    </physiologicalReaction>
</comment>
<evidence type="ECO:0000256" key="30">
    <source>
        <dbReference type="ARBA" id="ARBA00049403"/>
    </source>
</evidence>
<proteinExistence type="inferred from homology"/>
<comment type="catalytic activity">
    <reaction evidence="27">
        <text>an acyl-CoA + H2O = an acyl-4'-phosphopantetheine + adenosine 3',5'-bisphosphate + 2 H(+)</text>
        <dbReference type="Rhea" id="RHEA:50044"/>
        <dbReference type="ChEBI" id="CHEBI:15377"/>
        <dbReference type="ChEBI" id="CHEBI:15378"/>
        <dbReference type="ChEBI" id="CHEBI:58342"/>
        <dbReference type="ChEBI" id="CHEBI:58343"/>
        <dbReference type="ChEBI" id="CHEBI:132023"/>
    </reaction>
    <physiologicalReaction direction="left-to-right" evidence="27">
        <dbReference type="Rhea" id="RHEA:50045"/>
    </physiologicalReaction>
</comment>